<dbReference type="PANTHER" id="PTHR11995:SF14">
    <property type="entry name" value="NADH DEHYDROGENASE [UBIQUINONE] IRON-SULFUR PROTEIN 7, MITOCHONDRIAL"/>
    <property type="match status" value="1"/>
</dbReference>
<dbReference type="GO" id="GO:0008137">
    <property type="term" value="F:NADH dehydrogenase (ubiquinone) activity"/>
    <property type="evidence" value="ECO:0007669"/>
    <property type="project" value="InterPro"/>
</dbReference>
<dbReference type="InterPro" id="IPR006138">
    <property type="entry name" value="NADH_UQ_OxRdtase_20Kd_su"/>
</dbReference>
<comment type="similarity">
    <text evidence="1">Belongs to the complex I 20 kDa subunit family.</text>
</comment>
<accession>A0A3B0V1M6</accession>
<dbReference type="Pfam" id="PF01058">
    <property type="entry name" value="Oxidored_q6"/>
    <property type="match status" value="1"/>
</dbReference>
<evidence type="ECO:0000259" key="2">
    <source>
        <dbReference type="Pfam" id="PF01058"/>
    </source>
</evidence>
<name>A0A3B0V1M6_9ZZZZ</name>
<evidence type="ECO:0000313" key="3">
    <source>
        <dbReference type="EMBL" id="VAW26044.1"/>
    </source>
</evidence>
<protein>
    <submittedName>
        <fullName evidence="3">NADH-ubiquinone oxidoreductase chain B</fullName>
        <ecNumber evidence="3">1.6.5.3</ecNumber>
    </submittedName>
</protein>
<keyword evidence="3" id="KW-0830">Ubiquinone</keyword>
<feature type="domain" description="NADH:ubiquinone oxidoreductase-like 20kDa subunit" evidence="2">
    <location>
        <begin position="31"/>
        <end position="140"/>
    </location>
</feature>
<dbReference type="Gene3D" id="3.40.50.12280">
    <property type="match status" value="1"/>
</dbReference>
<dbReference type="GO" id="GO:0051539">
    <property type="term" value="F:4 iron, 4 sulfur cluster binding"/>
    <property type="evidence" value="ECO:0007669"/>
    <property type="project" value="InterPro"/>
</dbReference>
<sequence length="181" mass="20695">MMNDKNSQKIVDIIQNWARKHSIWVLAYGTGCGAIEIPPTMTSRYDAERLGVRGAATPRQADVLLISGYLTVKTIKRVIRVYEQMQDPKYVIGFGSCTINGGMYFDSYNTINVLDKYLPVDVYINGCMPRPEAVLSGFAQLQKRIEAGRATGAQQYKENLEWYRTNQKKIIPNWVMPDYNW</sequence>
<dbReference type="GO" id="GO:0045271">
    <property type="term" value="C:respiratory chain complex I"/>
    <property type="evidence" value="ECO:0007669"/>
    <property type="project" value="TreeGrafter"/>
</dbReference>
<gene>
    <name evidence="3" type="ORF">MNBD_BACTEROID07-928</name>
</gene>
<keyword evidence="3" id="KW-0560">Oxidoreductase</keyword>
<proteinExistence type="inferred from homology"/>
<organism evidence="3">
    <name type="scientific">hydrothermal vent metagenome</name>
    <dbReference type="NCBI Taxonomy" id="652676"/>
    <lineage>
        <taxon>unclassified sequences</taxon>
        <taxon>metagenomes</taxon>
        <taxon>ecological metagenomes</taxon>
    </lineage>
</organism>
<dbReference type="PANTHER" id="PTHR11995">
    <property type="entry name" value="NADH DEHYDROGENASE"/>
    <property type="match status" value="1"/>
</dbReference>
<evidence type="ECO:0000256" key="1">
    <source>
        <dbReference type="ARBA" id="ARBA00009173"/>
    </source>
</evidence>
<dbReference type="GO" id="GO:0009060">
    <property type="term" value="P:aerobic respiration"/>
    <property type="evidence" value="ECO:0007669"/>
    <property type="project" value="TreeGrafter"/>
</dbReference>
<dbReference type="NCBIfam" id="NF005012">
    <property type="entry name" value="PRK06411.1"/>
    <property type="match status" value="1"/>
</dbReference>
<dbReference type="SUPFAM" id="SSF56770">
    <property type="entry name" value="HydA/Nqo6-like"/>
    <property type="match status" value="1"/>
</dbReference>
<dbReference type="NCBIfam" id="TIGR01957">
    <property type="entry name" value="nuoB_fam"/>
    <property type="match status" value="1"/>
</dbReference>
<dbReference type="GO" id="GO:0016491">
    <property type="term" value="F:oxidoreductase activity"/>
    <property type="evidence" value="ECO:0007669"/>
    <property type="project" value="UniProtKB-KW"/>
</dbReference>
<dbReference type="GO" id="GO:0015990">
    <property type="term" value="P:electron transport coupled proton transport"/>
    <property type="evidence" value="ECO:0007669"/>
    <property type="project" value="TreeGrafter"/>
</dbReference>
<dbReference type="InterPro" id="IPR006137">
    <property type="entry name" value="NADH_UbQ_OxRdtase-like_20kDa"/>
</dbReference>
<dbReference type="EC" id="1.6.5.3" evidence="3"/>
<dbReference type="GO" id="GO:0048038">
    <property type="term" value="F:quinone binding"/>
    <property type="evidence" value="ECO:0007669"/>
    <property type="project" value="InterPro"/>
</dbReference>
<dbReference type="EMBL" id="UOET01000001">
    <property type="protein sequence ID" value="VAW26044.1"/>
    <property type="molecule type" value="Genomic_DNA"/>
</dbReference>
<reference evidence="3" key="1">
    <citation type="submission" date="2018-06" db="EMBL/GenBank/DDBJ databases">
        <authorList>
            <person name="Zhirakovskaya E."/>
        </authorList>
    </citation>
    <scope>NUCLEOTIDE SEQUENCE</scope>
</reference>
<dbReference type="AlphaFoldDB" id="A0A3B0V1M6"/>